<sequence>DSSQFGYFVQEHQWSVSHDGRLLESTEILRKVTQIREKALHPTHPNSATSYNHIDLVYYGMVECSKALPLLEKALGIFRKSLPPAHPNIKVLLSAIDRVKEKL</sequence>
<dbReference type="InterPro" id="IPR011990">
    <property type="entry name" value="TPR-like_helical_dom_sf"/>
</dbReference>
<dbReference type="AlphaFoldDB" id="A0A820ULJ5"/>
<protein>
    <submittedName>
        <fullName evidence="1">Uncharacterized protein</fullName>
    </submittedName>
</protein>
<comment type="caution">
    <text evidence="1">The sequence shown here is derived from an EMBL/GenBank/DDBJ whole genome shotgun (WGS) entry which is preliminary data.</text>
</comment>
<dbReference type="EMBL" id="CAJOBO010003213">
    <property type="protein sequence ID" value="CAF4484605.1"/>
    <property type="molecule type" value="Genomic_DNA"/>
</dbReference>
<evidence type="ECO:0000313" key="2">
    <source>
        <dbReference type="Proteomes" id="UP000663851"/>
    </source>
</evidence>
<dbReference type="Proteomes" id="UP000663851">
    <property type="component" value="Unassembled WGS sequence"/>
</dbReference>
<gene>
    <name evidence="1" type="ORF">HFQ381_LOCUS26546</name>
</gene>
<dbReference type="Pfam" id="PF13424">
    <property type="entry name" value="TPR_12"/>
    <property type="match status" value="1"/>
</dbReference>
<dbReference type="Gene3D" id="1.25.40.10">
    <property type="entry name" value="Tetratricopeptide repeat domain"/>
    <property type="match status" value="1"/>
</dbReference>
<feature type="non-terminal residue" evidence="1">
    <location>
        <position position="1"/>
    </location>
</feature>
<accession>A0A820ULJ5</accession>
<organism evidence="1 2">
    <name type="scientific">Rotaria socialis</name>
    <dbReference type="NCBI Taxonomy" id="392032"/>
    <lineage>
        <taxon>Eukaryota</taxon>
        <taxon>Metazoa</taxon>
        <taxon>Spiralia</taxon>
        <taxon>Gnathifera</taxon>
        <taxon>Rotifera</taxon>
        <taxon>Eurotatoria</taxon>
        <taxon>Bdelloidea</taxon>
        <taxon>Philodinida</taxon>
        <taxon>Philodinidae</taxon>
        <taxon>Rotaria</taxon>
    </lineage>
</organism>
<proteinExistence type="predicted"/>
<reference evidence="1" key="1">
    <citation type="submission" date="2021-02" db="EMBL/GenBank/DDBJ databases">
        <authorList>
            <person name="Nowell W R."/>
        </authorList>
    </citation>
    <scope>NUCLEOTIDE SEQUENCE</scope>
</reference>
<name>A0A820ULJ5_9BILA</name>
<evidence type="ECO:0000313" key="1">
    <source>
        <dbReference type="EMBL" id="CAF4484605.1"/>
    </source>
</evidence>